<keyword evidence="2" id="KW-1185">Reference proteome</keyword>
<proteinExistence type="predicted"/>
<evidence type="ECO:0000313" key="2">
    <source>
        <dbReference type="Proteomes" id="UP000693946"/>
    </source>
</evidence>
<comment type="caution">
    <text evidence="1">The sequence shown here is derived from an EMBL/GenBank/DDBJ whole genome shotgun (WGS) entry which is preliminary data.</text>
</comment>
<dbReference type="EMBL" id="JAGKHQ010000012">
    <property type="protein sequence ID" value="KAG7502064.1"/>
    <property type="molecule type" value="Genomic_DNA"/>
</dbReference>
<organism evidence="1 2">
    <name type="scientific">Solea senegalensis</name>
    <name type="common">Senegalese sole</name>
    <dbReference type="NCBI Taxonomy" id="28829"/>
    <lineage>
        <taxon>Eukaryota</taxon>
        <taxon>Metazoa</taxon>
        <taxon>Chordata</taxon>
        <taxon>Craniata</taxon>
        <taxon>Vertebrata</taxon>
        <taxon>Euteleostomi</taxon>
        <taxon>Actinopterygii</taxon>
        <taxon>Neopterygii</taxon>
        <taxon>Teleostei</taxon>
        <taxon>Neoteleostei</taxon>
        <taxon>Acanthomorphata</taxon>
        <taxon>Carangaria</taxon>
        <taxon>Pleuronectiformes</taxon>
        <taxon>Pleuronectoidei</taxon>
        <taxon>Soleidae</taxon>
        <taxon>Solea</taxon>
    </lineage>
</organism>
<gene>
    <name evidence="1" type="ORF">JOB18_013287</name>
</gene>
<dbReference type="AlphaFoldDB" id="A0AAV6R9I0"/>
<reference evidence="1 2" key="1">
    <citation type="journal article" date="2021" name="Sci. Rep.">
        <title>Chromosome anchoring in Senegalese sole (Solea senegalensis) reveals sex-associated markers and genome rearrangements in flatfish.</title>
        <authorList>
            <person name="Guerrero-Cozar I."/>
            <person name="Gomez-Garrido J."/>
            <person name="Berbel C."/>
            <person name="Martinez-Blanch J.F."/>
            <person name="Alioto T."/>
            <person name="Claros M.G."/>
            <person name="Gagnaire P.A."/>
            <person name="Manchado M."/>
        </authorList>
    </citation>
    <scope>NUCLEOTIDE SEQUENCE [LARGE SCALE GENOMIC DNA]</scope>
    <source>
        <strain evidence="1">Sse05_10M</strain>
    </source>
</reference>
<protein>
    <submittedName>
        <fullName evidence="1">Uncharacterized protein</fullName>
    </submittedName>
</protein>
<dbReference type="Proteomes" id="UP000693946">
    <property type="component" value="Linkage Group LG2"/>
</dbReference>
<name>A0AAV6R9I0_SOLSE</name>
<accession>A0AAV6R9I0</accession>
<evidence type="ECO:0000313" key="1">
    <source>
        <dbReference type="EMBL" id="KAG7502064.1"/>
    </source>
</evidence>
<sequence length="109" mass="12172">MTQSVSVLRLGGVTSGCFFWGYESQTEQRLGDVLQNNSVVYVRRTDLVSQLFVICKFPDIFRYNLQQISPIITHKSVKPGSADFLCPFIPSGDSAVELRKKRSTSHGSV</sequence>